<dbReference type="PROSITE" id="PS51257">
    <property type="entry name" value="PROKAR_LIPOPROTEIN"/>
    <property type="match status" value="1"/>
</dbReference>
<keyword evidence="2" id="KW-1185">Reference proteome</keyword>
<dbReference type="AlphaFoldDB" id="A0A2T0T6T3"/>
<dbReference type="Proteomes" id="UP000239494">
    <property type="component" value="Unassembled WGS sequence"/>
</dbReference>
<gene>
    <name evidence="1" type="ORF">CLV43_105116</name>
</gene>
<accession>A0A2T0T6T3</accession>
<reference evidence="1 2" key="1">
    <citation type="submission" date="2018-03" db="EMBL/GenBank/DDBJ databases">
        <title>Genomic Encyclopedia of Archaeal and Bacterial Type Strains, Phase II (KMG-II): from individual species to whole genera.</title>
        <authorList>
            <person name="Goeker M."/>
        </authorList>
    </citation>
    <scope>NUCLEOTIDE SEQUENCE [LARGE SCALE GENOMIC DNA]</scope>
    <source>
        <strain evidence="1 2">DSM 44720</strain>
    </source>
</reference>
<organism evidence="1 2">
    <name type="scientific">Umezawaea tangerina</name>
    <dbReference type="NCBI Taxonomy" id="84725"/>
    <lineage>
        <taxon>Bacteria</taxon>
        <taxon>Bacillati</taxon>
        <taxon>Actinomycetota</taxon>
        <taxon>Actinomycetes</taxon>
        <taxon>Pseudonocardiales</taxon>
        <taxon>Pseudonocardiaceae</taxon>
        <taxon>Umezawaea</taxon>
    </lineage>
</organism>
<proteinExistence type="predicted"/>
<dbReference type="OrthoDB" id="3626511at2"/>
<protein>
    <submittedName>
        <fullName evidence="1">Uncharacterized protein</fullName>
    </submittedName>
</protein>
<evidence type="ECO:0000313" key="1">
    <source>
        <dbReference type="EMBL" id="PRY41358.1"/>
    </source>
</evidence>
<name>A0A2T0T6T3_9PSEU</name>
<evidence type="ECO:0000313" key="2">
    <source>
        <dbReference type="Proteomes" id="UP000239494"/>
    </source>
</evidence>
<comment type="caution">
    <text evidence="1">The sequence shown here is derived from an EMBL/GenBank/DDBJ whole genome shotgun (WGS) entry which is preliminary data.</text>
</comment>
<dbReference type="RefSeq" id="WP_106188398.1">
    <property type="nucleotide sequence ID" value="NZ_PVTF01000005.1"/>
</dbReference>
<dbReference type="EMBL" id="PVTF01000005">
    <property type="protein sequence ID" value="PRY41358.1"/>
    <property type="molecule type" value="Genomic_DNA"/>
</dbReference>
<sequence length="134" mass="13016">MKRALVLVLVLLTGACGVRPSGVILGGPAPSAPPAVAVYLVLGGRVTPVPRPDSASGLTSLAGGPTAAEREQGYTTEVPAGVVFEASGGIVAVSVDVTALSATAVAQIVCTSSSGPVTLVGNGWSRGPLVCPLG</sequence>